<dbReference type="InterPro" id="IPR027417">
    <property type="entry name" value="P-loop_NTPase"/>
</dbReference>
<reference evidence="3" key="1">
    <citation type="submission" date="2022-11" db="UniProtKB">
        <authorList>
            <consortium name="WormBaseParasite"/>
        </authorList>
    </citation>
    <scope>IDENTIFICATION</scope>
</reference>
<accession>A0A914XYX9</accession>
<name>A0A914XYX9_9BILA</name>
<keyword evidence="2" id="KW-1185">Reference proteome</keyword>
<evidence type="ECO:0000313" key="3">
    <source>
        <dbReference type="WBParaSite" id="PSU_v2.g12421.t1"/>
    </source>
</evidence>
<dbReference type="PANTHER" id="PTHR32046:SF11">
    <property type="entry name" value="IMMUNE-ASSOCIATED NUCLEOTIDE-BINDING PROTEIN 10-LIKE"/>
    <property type="match status" value="1"/>
</dbReference>
<dbReference type="Gene3D" id="3.40.50.300">
    <property type="entry name" value="P-loop containing nucleotide triphosphate hydrolases"/>
    <property type="match status" value="1"/>
</dbReference>
<dbReference type="SUPFAM" id="SSF52540">
    <property type="entry name" value="P-loop containing nucleoside triphosphate hydrolases"/>
    <property type="match status" value="1"/>
</dbReference>
<protein>
    <submittedName>
        <fullName evidence="3">AIG1-type G domain-containing protein</fullName>
    </submittedName>
</protein>
<dbReference type="Proteomes" id="UP000887577">
    <property type="component" value="Unplaced"/>
</dbReference>
<dbReference type="CDD" id="cd00882">
    <property type="entry name" value="Ras_like_GTPase"/>
    <property type="match status" value="1"/>
</dbReference>
<dbReference type="PANTHER" id="PTHR32046">
    <property type="entry name" value="G DOMAIN-CONTAINING PROTEIN"/>
    <property type="match status" value="1"/>
</dbReference>
<organism evidence="2 3">
    <name type="scientific">Panagrolaimus superbus</name>
    <dbReference type="NCBI Taxonomy" id="310955"/>
    <lineage>
        <taxon>Eukaryota</taxon>
        <taxon>Metazoa</taxon>
        <taxon>Ecdysozoa</taxon>
        <taxon>Nematoda</taxon>
        <taxon>Chromadorea</taxon>
        <taxon>Rhabditida</taxon>
        <taxon>Tylenchina</taxon>
        <taxon>Panagrolaimomorpha</taxon>
        <taxon>Panagrolaimoidea</taxon>
        <taxon>Panagrolaimidae</taxon>
        <taxon>Panagrolaimus</taxon>
    </lineage>
</organism>
<dbReference type="WBParaSite" id="PSU_v2.g12421.t1">
    <property type="protein sequence ID" value="PSU_v2.g12421.t1"/>
    <property type="gene ID" value="PSU_v2.g12421"/>
</dbReference>
<dbReference type="AlphaFoldDB" id="A0A914XYX9"/>
<feature type="compositionally biased region" description="Basic and acidic residues" evidence="1">
    <location>
        <begin position="1"/>
        <end position="11"/>
    </location>
</feature>
<feature type="region of interest" description="Disordered" evidence="1">
    <location>
        <begin position="1"/>
        <end position="21"/>
    </location>
</feature>
<evidence type="ECO:0000313" key="2">
    <source>
        <dbReference type="Proteomes" id="UP000887577"/>
    </source>
</evidence>
<proteinExistence type="predicted"/>
<evidence type="ECO:0000256" key="1">
    <source>
        <dbReference type="SAM" id="MobiDB-lite"/>
    </source>
</evidence>
<sequence length="206" mass="23595">MKPTVGERDQNEAESSTGQSCTQEPKVYRYITDTVAFNLIDTPGIGDTRGIQYDIENMKMVLKCLSNWKQIHGICILLKPNVPRLTLSLRYCIEELLVNLHKNSIPNISVVFTNSCNTLYRPGDTMTVLKKLFEDVKNSSQNTIHLSGANTFCIDNEAVRLLYAHQKGAEFEKDHIRNFSKSWNHTVNETHRLFKYIKGKSFCKSF</sequence>